<proteinExistence type="predicted"/>
<evidence type="ECO:0000313" key="3">
    <source>
        <dbReference type="Proteomes" id="UP001501427"/>
    </source>
</evidence>
<dbReference type="EMBL" id="BAAAHD010000033">
    <property type="protein sequence ID" value="GAA0571957.1"/>
    <property type="molecule type" value="Genomic_DNA"/>
</dbReference>
<comment type="caution">
    <text evidence="2">The sequence shown here is derived from an EMBL/GenBank/DDBJ whole genome shotgun (WGS) entry which is preliminary data.</text>
</comment>
<evidence type="ECO:0000313" key="2">
    <source>
        <dbReference type="EMBL" id="GAA0571957.1"/>
    </source>
</evidence>
<reference evidence="3" key="1">
    <citation type="journal article" date="2019" name="Int. J. Syst. Evol. Microbiol.">
        <title>The Global Catalogue of Microorganisms (GCM) 10K type strain sequencing project: providing services to taxonomists for standard genome sequencing and annotation.</title>
        <authorList>
            <consortium name="The Broad Institute Genomics Platform"/>
            <consortium name="The Broad Institute Genome Sequencing Center for Infectious Disease"/>
            <person name="Wu L."/>
            <person name="Ma J."/>
        </authorList>
    </citation>
    <scope>NUCLEOTIDE SEQUENCE [LARGE SCALE GENOMIC DNA]</scope>
    <source>
        <strain evidence="3">JCM 10667</strain>
    </source>
</reference>
<organism evidence="2 3">
    <name type="scientific">Actinomadura livida</name>
    <dbReference type="NCBI Taxonomy" id="79909"/>
    <lineage>
        <taxon>Bacteria</taxon>
        <taxon>Bacillati</taxon>
        <taxon>Actinomycetota</taxon>
        <taxon>Actinomycetes</taxon>
        <taxon>Streptosporangiales</taxon>
        <taxon>Thermomonosporaceae</taxon>
        <taxon>Actinomadura</taxon>
    </lineage>
</organism>
<feature type="compositionally biased region" description="Gly residues" evidence="1">
    <location>
        <begin position="49"/>
        <end position="63"/>
    </location>
</feature>
<protein>
    <submittedName>
        <fullName evidence="2">Uncharacterized protein</fullName>
    </submittedName>
</protein>
<keyword evidence="3" id="KW-1185">Reference proteome</keyword>
<dbReference type="Proteomes" id="UP001501427">
    <property type="component" value="Unassembled WGS sequence"/>
</dbReference>
<feature type="compositionally biased region" description="Polar residues" evidence="1">
    <location>
        <begin position="1"/>
        <end position="17"/>
    </location>
</feature>
<name>A0ABP3PVF6_9ACTN</name>
<sequence length="105" mass="9922">MTASAETVPSVSPSGSTGCDVPDADGSCDPGTPVGAPSGGVVPGPPPGGAEGDAGTDAGGVGAGDVAWAPPGTATAETHVAANAAPQTRTLRTPVPFFTNLARRV</sequence>
<feature type="compositionally biased region" description="Low complexity" evidence="1">
    <location>
        <begin position="64"/>
        <end position="74"/>
    </location>
</feature>
<evidence type="ECO:0000256" key="1">
    <source>
        <dbReference type="SAM" id="MobiDB-lite"/>
    </source>
</evidence>
<accession>A0ABP3PVF6</accession>
<gene>
    <name evidence="2" type="ORF">GCM10009546_38340</name>
</gene>
<feature type="region of interest" description="Disordered" evidence="1">
    <location>
        <begin position="1"/>
        <end position="74"/>
    </location>
</feature>